<keyword evidence="2" id="KW-1185">Reference proteome</keyword>
<dbReference type="EMBL" id="JBFOCI010000002">
    <property type="protein sequence ID" value="MEW9806448.1"/>
    <property type="molecule type" value="Genomic_DNA"/>
</dbReference>
<evidence type="ECO:0000313" key="2">
    <source>
        <dbReference type="Proteomes" id="UP001556196"/>
    </source>
</evidence>
<reference evidence="1 2" key="1">
    <citation type="submission" date="2024-06" db="EMBL/GenBank/DDBJ databases">
        <authorList>
            <person name="Tuo L."/>
        </authorList>
    </citation>
    <scope>NUCLEOTIDE SEQUENCE [LARGE SCALE GENOMIC DNA]</scope>
    <source>
        <strain evidence="1 2">ZMM04-5</strain>
    </source>
</reference>
<name>A0ABV3R108_9HYPH</name>
<dbReference type="Proteomes" id="UP001556196">
    <property type="component" value="Unassembled WGS sequence"/>
</dbReference>
<sequence length="76" mass="8691">MTGLRRALHPMPDAVRAALKARGLTAAYEARPPYQQNDYLGWMAAAKREATREKRLAQMLRELERGGVYMNMAWRG</sequence>
<organism evidence="1 2">
    <name type="scientific">Mesorhizobium marinum</name>
    <dbReference type="NCBI Taxonomy" id="3228790"/>
    <lineage>
        <taxon>Bacteria</taxon>
        <taxon>Pseudomonadati</taxon>
        <taxon>Pseudomonadota</taxon>
        <taxon>Alphaproteobacteria</taxon>
        <taxon>Hyphomicrobiales</taxon>
        <taxon>Phyllobacteriaceae</taxon>
        <taxon>Mesorhizobium</taxon>
    </lineage>
</organism>
<dbReference type="RefSeq" id="WP_367723508.1">
    <property type="nucleotide sequence ID" value="NZ_JBFOCI010000002.1"/>
</dbReference>
<accession>A0ABV3R108</accession>
<gene>
    <name evidence="1" type="ORF">ABUE31_10670</name>
</gene>
<comment type="caution">
    <text evidence="1">The sequence shown here is derived from an EMBL/GenBank/DDBJ whole genome shotgun (WGS) entry which is preliminary data.</text>
</comment>
<dbReference type="Pfam" id="PF13376">
    <property type="entry name" value="OmdA"/>
    <property type="match status" value="1"/>
</dbReference>
<proteinExistence type="predicted"/>
<evidence type="ECO:0000313" key="1">
    <source>
        <dbReference type="EMBL" id="MEW9806448.1"/>
    </source>
</evidence>
<protein>
    <submittedName>
        <fullName evidence="1">YdeI/OmpD-associated family protein</fullName>
    </submittedName>
</protein>